<comment type="caution">
    <text evidence="2">The sequence shown here is derived from an EMBL/GenBank/DDBJ whole genome shotgun (WGS) entry which is preliminary data.</text>
</comment>
<sequence length="91" mass="10392">MQEPHSVPEVGRPPGHPPEEAAPRHHRLVLREDAVSHRGGIPEERISQEDCNQWQGYKCNPYLADTYGVWMAKDCQNKLEDIEGINCVFAR</sequence>
<proteinExistence type="predicted"/>
<protein>
    <submittedName>
        <fullName evidence="2">Uncharacterized protein</fullName>
    </submittedName>
</protein>
<evidence type="ECO:0000256" key="1">
    <source>
        <dbReference type="SAM" id="MobiDB-lite"/>
    </source>
</evidence>
<name>A0AAV4SZT1_CAEEX</name>
<dbReference type="AlphaFoldDB" id="A0AAV4SZT1"/>
<evidence type="ECO:0000313" key="2">
    <source>
        <dbReference type="EMBL" id="GIY38872.1"/>
    </source>
</evidence>
<gene>
    <name evidence="2" type="ORF">CEXT_423611</name>
</gene>
<dbReference type="EMBL" id="BPLR01010366">
    <property type="protein sequence ID" value="GIY38872.1"/>
    <property type="molecule type" value="Genomic_DNA"/>
</dbReference>
<accession>A0AAV4SZT1</accession>
<organism evidence="2 3">
    <name type="scientific">Caerostris extrusa</name>
    <name type="common">Bark spider</name>
    <name type="synonym">Caerostris bankana</name>
    <dbReference type="NCBI Taxonomy" id="172846"/>
    <lineage>
        <taxon>Eukaryota</taxon>
        <taxon>Metazoa</taxon>
        <taxon>Ecdysozoa</taxon>
        <taxon>Arthropoda</taxon>
        <taxon>Chelicerata</taxon>
        <taxon>Arachnida</taxon>
        <taxon>Araneae</taxon>
        <taxon>Araneomorphae</taxon>
        <taxon>Entelegynae</taxon>
        <taxon>Araneoidea</taxon>
        <taxon>Araneidae</taxon>
        <taxon>Caerostris</taxon>
    </lineage>
</organism>
<feature type="region of interest" description="Disordered" evidence="1">
    <location>
        <begin position="1"/>
        <end position="25"/>
    </location>
</feature>
<evidence type="ECO:0000313" key="3">
    <source>
        <dbReference type="Proteomes" id="UP001054945"/>
    </source>
</evidence>
<reference evidence="2 3" key="1">
    <citation type="submission" date="2021-06" db="EMBL/GenBank/DDBJ databases">
        <title>Caerostris extrusa draft genome.</title>
        <authorList>
            <person name="Kono N."/>
            <person name="Arakawa K."/>
        </authorList>
    </citation>
    <scope>NUCLEOTIDE SEQUENCE [LARGE SCALE GENOMIC DNA]</scope>
</reference>
<keyword evidence="3" id="KW-1185">Reference proteome</keyword>
<dbReference type="Proteomes" id="UP001054945">
    <property type="component" value="Unassembled WGS sequence"/>
</dbReference>